<name>A0A3B0TX57_9ZZZZ</name>
<organism evidence="1">
    <name type="scientific">hydrothermal vent metagenome</name>
    <dbReference type="NCBI Taxonomy" id="652676"/>
    <lineage>
        <taxon>unclassified sequences</taxon>
        <taxon>metagenomes</taxon>
        <taxon>ecological metagenomes</taxon>
    </lineage>
</organism>
<gene>
    <name evidence="1" type="ORF">MNBD_BACTEROID03-543</name>
</gene>
<dbReference type="EMBL" id="UOEL01000099">
    <property type="protein sequence ID" value="VAW13104.1"/>
    <property type="molecule type" value="Genomic_DNA"/>
</dbReference>
<evidence type="ECO:0008006" key="2">
    <source>
        <dbReference type="Google" id="ProtNLM"/>
    </source>
</evidence>
<dbReference type="PROSITE" id="PS51257">
    <property type="entry name" value="PROKAR_LIPOPROTEIN"/>
    <property type="match status" value="1"/>
</dbReference>
<protein>
    <recommendedName>
        <fullName evidence="2">Lipoprotein</fullName>
    </recommendedName>
</protein>
<reference evidence="1" key="1">
    <citation type="submission" date="2018-06" db="EMBL/GenBank/DDBJ databases">
        <authorList>
            <person name="Zhirakovskaya E."/>
        </authorList>
    </citation>
    <scope>NUCLEOTIDE SEQUENCE</scope>
</reference>
<evidence type="ECO:0000313" key="1">
    <source>
        <dbReference type="EMBL" id="VAW13104.1"/>
    </source>
</evidence>
<dbReference type="AlphaFoldDB" id="A0A3B0TX57"/>
<sequence>MKTSKRILMLLLMISAVAACKKETRDKIKQAKQHISNTTTVVEKAKAAEEEMSELKDAVSLTNTDLKEWLPESLEGLKRTGFKVGAAGYMNVASIEGTFKSEENDKKIAIQIIDGAGKMGSVMIASLGFASKMNMEEEDENRHLQTVDVNGIKAQQTYLKKRNETKVQFVYKKRFGVIVEGLDMSPEETWELIDKLNLEELVDKTK</sequence>
<accession>A0A3B0TX57</accession>
<proteinExistence type="predicted"/>